<evidence type="ECO:0000313" key="1">
    <source>
        <dbReference type="EMBL" id="CAJ2678023.1"/>
    </source>
</evidence>
<accession>A0ACB0MC80</accession>
<sequence>MTKQIETNFNYFSSAHIEQGQQLGVKAMHMWSEWQAVQAVGSRNSVHEQQQYTLQWQKPSQGWYKCNIDAGFHHEARKTTVGWCVRDHRGQFVLRGSYVIQGRCVIRRQVHC</sequence>
<keyword evidence="2" id="KW-1185">Reference proteome</keyword>
<reference evidence="1" key="1">
    <citation type="submission" date="2023-10" db="EMBL/GenBank/DDBJ databases">
        <authorList>
            <person name="Rodriguez Cubillos JULIANA M."/>
            <person name="De Vega J."/>
        </authorList>
    </citation>
    <scope>NUCLEOTIDE SEQUENCE</scope>
</reference>
<protein>
    <submittedName>
        <fullName evidence="1">Uncharacterized protein</fullName>
    </submittedName>
</protein>
<organism evidence="1 2">
    <name type="scientific">Trifolium pratense</name>
    <name type="common">Red clover</name>
    <dbReference type="NCBI Taxonomy" id="57577"/>
    <lineage>
        <taxon>Eukaryota</taxon>
        <taxon>Viridiplantae</taxon>
        <taxon>Streptophyta</taxon>
        <taxon>Embryophyta</taxon>
        <taxon>Tracheophyta</taxon>
        <taxon>Spermatophyta</taxon>
        <taxon>Magnoliopsida</taxon>
        <taxon>eudicotyledons</taxon>
        <taxon>Gunneridae</taxon>
        <taxon>Pentapetalae</taxon>
        <taxon>rosids</taxon>
        <taxon>fabids</taxon>
        <taxon>Fabales</taxon>
        <taxon>Fabaceae</taxon>
        <taxon>Papilionoideae</taxon>
        <taxon>50 kb inversion clade</taxon>
        <taxon>NPAAA clade</taxon>
        <taxon>Hologalegina</taxon>
        <taxon>IRL clade</taxon>
        <taxon>Trifolieae</taxon>
        <taxon>Trifolium</taxon>
    </lineage>
</organism>
<comment type="caution">
    <text evidence="1">The sequence shown here is derived from an EMBL/GenBank/DDBJ whole genome shotgun (WGS) entry which is preliminary data.</text>
</comment>
<dbReference type="EMBL" id="CASHSV030000823">
    <property type="protein sequence ID" value="CAJ2678023.1"/>
    <property type="molecule type" value="Genomic_DNA"/>
</dbReference>
<gene>
    <name evidence="1" type="ORF">MILVUS5_LOCUS40399</name>
</gene>
<name>A0ACB0MC80_TRIPR</name>
<evidence type="ECO:0000313" key="2">
    <source>
        <dbReference type="Proteomes" id="UP001177021"/>
    </source>
</evidence>
<dbReference type="Proteomes" id="UP001177021">
    <property type="component" value="Unassembled WGS sequence"/>
</dbReference>
<proteinExistence type="predicted"/>